<feature type="domain" description="EF-hand" evidence="2">
    <location>
        <begin position="18"/>
        <end position="53"/>
    </location>
</feature>
<dbReference type="InterPro" id="IPR011992">
    <property type="entry name" value="EF-hand-dom_pair"/>
</dbReference>
<dbReference type="GO" id="GO:0005737">
    <property type="term" value="C:cytoplasm"/>
    <property type="evidence" value="ECO:0000318"/>
    <property type="project" value="GO_Central"/>
</dbReference>
<dbReference type="Gramene" id="mRNA:HanXRQr2_Chr02g0055791">
    <property type="protein sequence ID" value="CDS:HanXRQr2_Chr02g0055791.1"/>
    <property type="gene ID" value="HanXRQr2_Chr02g0055791"/>
</dbReference>
<sequence>MKTMYGGNAVGKNGVHILTMVEFKIWLMTFDQDKDGRISKQELQQAVRAMRGGRFTAFKGWCGVRSADANHNGYIDYDEIEKLVEFAYKTLGLIVVGS</sequence>
<evidence type="ECO:0000313" key="4">
    <source>
        <dbReference type="EMBL" id="OTG33872.1"/>
    </source>
</evidence>
<evidence type="ECO:0000256" key="1">
    <source>
        <dbReference type="ARBA" id="ARBA00022837"/>
    </source>
</evidence>
<dbReference type="AlphaFoldDB" id="A0A251VG15"/>
<feature type="domain" description="EF-hand" evidence="2">
    <location>
        <begin position="65"/>
        <end position="90"/>
    </location>
</feature>
<dbReference type="Proteomes" id="UP000215914">
    <property type="component" value="Chromosome 2"/>
</dbReference>
<reference evidence="3" key="3">
    <citation type="submission" date="2020-06" db="EMBL/GenBank/DDBJ databases">
        <title>Helianthus annuus Genome sequencing and assembly Release 2.</title>
        <authorList>
            <person name="Gouzy J."/>
            <person name="Langlade N."/>
            <person name="Munos S."/>
        </authorList>
    </citation>
    <scope>NUCLEOTIDE SEQUENCE</scope>
    <source>
        <tissue evidence="3">Leaves</tissue>
    </source>
</reference>
<dbReference type="PROSITE" id="PS50222">
    <property type="entry name" value="EF_HAND_2"/>
    <property type="match status" value="2"/>
</dbReference>
<dbReference type="SMART" id="SM00054">
    <property type="entry name" value="EFh"/>
    <property type="match status" value="1"/>
</dbReference>
<protein>
    <submittedName>
        <fullName evidence="3">Calcium binding protein</fullName>
    </submittedName>
    <submittedName>
        <fullName evidence="4">Putative EF-hand domain pair</fullName>
    </submittedName>
</protein>
<dbReference type="GO" id="GO:0005509">
    <property type="term" value="F:calcium ion binding"/>
    <property type="evidence" value="ECO:0000318"/>
    <property type="project" value="GO_Central"/>
</dbReference>
<reference evidence="4" key="2">
    <citation type="submission" date="2017-02" db="EMBL/GenBank/DDBJ databases">
        <title>Sunflower complete genome.</title>
        <authorList>
            <person name="Langlade N."/>
            <person name="Munos S."/>
        </authorList>
    </citation>
    <scope>NUCLEOTIDE SEQUENCE [LARGE SCALE GENOMIC DNA]</scope>
    <source>
        <tissue evidence="4">Leaves</tissue>
    </source>
</reference>
<dbReference type="EMBL" id="MNCJ02000317">
    <property type="protein sequence ID" value="KAF5817670.1"/>
    <property type="molecule type" value="Genomic_DNA"/>
</dbReference>
<name>A0A251VG15_HELAN</name>
<evidence type="ECO:0000313" key="5">
    <source>
        <dbReference type="Proteomes" id="UP000215914"/>
    </source>
</evidence>
<proteinExistence type="predicted"/>
<dbReference type="OMA" id="WEVRHAD"/>
<dbReference type="Pfam" id="PF00036">
    <property type="entry name" value="EF-hand_1"/>
    <property type="match status" value="1"/>
</dbReference>
<reference evidence="3 5" key="1">
    <citation type="journal article" date="2017" name="Nature">
        <title>The sunflower genome provides insights into oil metabolism, flowering and Asterid evolution.</title>
        <authorList>
            <person name="Badouin H."/>
            <person name="Gouzy J."/>
            <person name="Grassa C.J."/>
            <person name="Murat F."/>
            <person name="Staton S.E."/>
            <person name="Cottret L."/>
            <person name="Lelandais-Briere C."/>
            <person name="Owens G.L."/>
            <person name="Carrere S."/>
            <person name="Mayjonade B."/>
            <person name="Legrand L."/>
            <person name="Gill N."/>
            <person name="Kane N.C."/>
            <person name="Bowers J.E."/>
            <person name="Hubner S."/>
            <person name="Bellec A."/>
            <person name="Berard A."/>
            <person name="Berges H."/>
            <person name="Blanchet N."/>
            <person name="Boniface M.C."/>
            <person name="Brunel D."/>
            <person name="Catrice O."/>
            <person name="Chaidir N."/>
            <person name="Claudel C."/>
            <person name="Donnadieu C."/>
            <person name="Faraut T."/>
            <person name="Fievet G."/>
            <person name="Helmstetter N."/>
            <person name="King M."/>
            <person name="Knapp S.J."/>
            <person name="Lai Z."/>
            <person name="Le Paslier M.C."/>
            <person name="Lippi Y."/>
            <person name="Lorenzon L."/>
            <person name="Mandel J.R."/>
            <person name="Marage G."/>
            <person name="Marchand G."/>
            <person name="Marquand E."/>
            <person name="Bret-Mestries E."/>
            <person name="Morien E."/>
            <person name="Nambeesan S."/>
            <person name="Nguyen T."/>
            <person name="Pegot-Espagnet P."/>
            <person name="Pouilly N."/>
            <person name="Raftis F."/>
            <person name="Sallet E."/>
            <person name="Schiex T."/>
            <person name="Thomas J."/>
            <person name="Vandecasteele C."/>
            <person name="Vares D."/>
            <person name="Vear F."/>
            <person name="Vautrin S."/>
            <person name="Crespi M."/>
            <person name="Mangin B."/>
            <person name="Burke J.M."/>
            <person name="Salse J."/>
            <person name="Munos S."/>
            <person name="Vincourt P."/>
            <person name="Rieseberg L.H."/>
            <person name="Langlade N.B."/>
        </authorList>
    </citation>
    <scope>NUCLEOTIDE SEQUENCE [LARGE SCALE GENOMIC DNA]</scope>
    <source>
        <strain evidence="5">cv. SF193</strain>
        <tissue evidence="3">Leaves</tissue>
    </source>
</reference>
<evidence type="ECO:0000313" key="3">
    <source>
        <dbReference type="EMBL" id="KAF5817670.1"/>
    </source>
</evidence>
<dbReference type="EMBL" id="CM007891">
    <property type="protein sequence ID" value="OTG33872.1"/>
    <property type="molecule type" value="Genomic_DNA"/>
</dbReference>
<dbReference type="GO" id="GO:0030234">
    <property type="term" value="F:enzyme regulator activity"/>
    <property type="evidence" value="ECO:0000318"/>
    <property type="project" value="GO_Central"/>
</dbReference>
<dbReference type="Gene3D" id="1.10.238.10">
    <property type="entry name" value="EF-hand"/>
    <property type="match status" value="1"/>
</dbReference>
<gene>
    <name evidence="4" type="ORF">HannXRQ_Chr02g0039431</name>
    <name evidence="3" type="ORF">HanXRQr2_Chr02g0055791</name>
</gene>
<organism evidence="4 5">
    <name type="scientific">Helianthus annuus</name>
    <name type="common">Common sunflower</name>
    <dbReference type="NCBI Taxonomy" id="4232"/>
    <lineage>
        <taxon>Eukaryota</taxon>
        <taxon>Viridiplantae</taxon>
        <taxon>Streptophyta</taxon>
        <taxon>Embryophyta</taxon>
        <taxon>Tracheophyta</taxon>
        <taxon>Spermatophyta</taxon>
        <taxon>Magnoliopsida</taxon>
        <taxon>eudicotyledons</taxon>
        <taxon>Gunneridae</taxon>
        <taxon>Pentapetalae</taxon>
        <taxon>asterids</taxon>
        <taxon>campanulids</taxon>
        <taxon>Asterales</taxon>
        <taxon>Asteraceae</taxon>
        <taxon>Asteroideae</taxon>
        <taxon>Heliantheae alliance</taxon>
        <taxon>Heliantheae</taxon>
        <taxon>Helianthus</taxon>
    </lineage>
</organism>
<keyword evidence="5" id="KW-1185">Reference proteome</keyword>
<keyword evidence="1" id="KW-0106">Calcium</keyword>
<accession>A0A251VG15</accession>
<evidence type="ECO:0000259" key="2">
    <source>
        <dbReference type="PROSITE" id="PS50222"/>
    </source>
</evidence>
<dbReference type="STRING" id="4232.A0A251VG15"/>
<dbReference type="SUPFAM" id="SSF47473">
    <property type="entry name" value="EF-hand"/>
    <property type="match status" value="1"/>
</dbReference>
<dbReference type="InterPro" id="IPR018247">
    <property type="entry name" value="EF_Hand_1_Ca_BS"/>
</dbReference>
<dbReference type="InParanoid" id="A0A251VG15"/>
<dbReference type="Pfam" id="PF13202">
    <property type="entry name" value="EF-hand_5"/>
    <property type="match status" value="1"/>
</dbReference>
<dbReference type="PROSITE" id="PS00018">
    <property type="entry name" value="EF_HAND_1"/>
    <property type="match status" value="2"/>
</dbReference>
<dbReference type="InterPro" id="IPR002048">
    <property type="entry name" value="EF_hand_dom"/>
</dbReference>